<dbReference type="GO" id="GO:0009252">
    <property type="term" value="P:peptidoglycan biosynthetic process"/>
    <property type="evidence" value="ECO:0007669"/>
    <property type="project" value="UniProtKB-KW"/>
</dbReference>
<dbReference type="AlphaFoldDB" id="A0A179D4Y8"/>
<keyword evidence="15" id="KW-0961">Cell wall biogenesis/degradation</keyword>
<accession>A0A179D4Y8</accession>
<keyword evidence="6" id="KW-0121">Carboxypeptidase</keyword>
<dbReference type="STRING" id="999894.TDIS_1140"/>
<dbReference type="GO" id="GO:0005886">
    <property type="term" value="C:plasma membrane"/>
    <property type="evidence" value="ECO:0007669"/>
    <property type="project" value="UniProtKB-SubCell"/>
</dbReference>
<dbReference type="InterPro" id="IPR012338">
    <property type="entry name" value="Beta-lactam/transpept-like"/>
</dbReference>
<name>A0A179D4Y8_9BACT</name>
<keyword evidence="21" id="KW-1185">Reference proteome</keyword>
<dbReference type="Pfam" id="PF00905">
    <property type="entry name" value="Transpeptidase"/>
    <property type="match status" value="1"/>
</dbReference>
<evidence type="ECO:0000256" key="6">
    <source>
        <dbReference type="ARBA" id="ARBA00022645"/>
    </source>
</evidence>
<evidence type="ECO:0000256" key="9">
    <source>
        <dbReference type="ARBA" id="ARBA00022679"/>
    </source>
</evidence>
<evidence type="ECO:0000256" key="12">
    <source>
        <dbReference type="ARBA" id="ARBA00022984"/>
    </source>
</evidence>
<comment type="similarity">
    <text evidence="4">In the N-terminal section; belongs to the glycosyltransferase 51 family.</text>
</comment>
<dbReference type="GO" id="GO:0006508">
    <property type="term" value="P:proteolysis"/>
    <property type="evidence" value="ECO:0007669"/>
    <property type="project" value="UniProtKB-KW"/>
</dbReference>
<evidence type="ECO:0000256" key="7">
    <source>
        <dbReference type="ARBA" id="ARBA00022670"/>
    </source>
</evidence>
<comment type="pathway">
    <text evidence="2">Cell wall biogenesis; peptidoglycan biosynthesis.</text>
</comment>
<feature type="domain" description="Glycosyl transferase family 51" evidence="19">
    <location>
        <begin position="2"/>
        <end position="124"/>
    </location>
</feature>
<keyword evidence="8" id="KW-0328">Glycosyltransferase</keyword>
<dbReference type="InterPro" id="IPR001460">
    <property type="entry name" value="PCN-bd_Tpept"/>
</dbReference>
<evidence type="ECO:0000256" key="15">
    <source>
        <dbReference type="ARBA" id="ARBA00023316"/>
    </source>
</evidence>
<keyword evidence="10" id="KW-0378">Hydrolase</keyword>
<dbReference type="InterPro" id="IPR023346">
    <property type="entry name" value="Lysozyme-like_dom_sf"/>
</dbReference>
<sequence>MADIRAGRVVQGGSTITQQVARSLLLSRERTISRKIREAILAWQIDKALSKDEILNIYLNHIYLGAGAYGVESAARTYFGKHVWELTLPEAALIAGLTPAPSRFNPLKNPKLALKRRSYVLRRMAEEGYITWETARRADSTPLKLNPEDFSSNPLAGYFLQVVRKRLERMLGEHNLLIGGYRIYTSLDLSWTEKAWPKALKKLTEIPKRHRKKELPQLAVVCLENQSGAVRLLIGGRDYEESQFNRAVFARRQPGSAFKPFLWARALEDGLLFPDSLVVDEPVVFLGEEPDSLWRPRNFDHRYFGIISLRLALVESRNTVAVKIARALGISEVEETARMVGITATFPRNYSVALGTAGISPLELTRAYTVFPNGGKLVFPHFVETIYDREGREIYRLSVEPKQVLSEETAYVLTFFLKEVVREGTGRCARALGIPTGGKTGTTDRYQDAWFIGFTPRYTCGVWVGHDRPRSLGRLETGGRAACPVWLAVMQAVQHPVEDFQIPEGITFVPFKDHDPRGKPEEIWLPYPENRAPEIREVPPIRPRPGSPLRWLFWWR</sequence>
<dbReference type="Gene3D" id="1.10.3810.10">
    <property type="entry name" value="Biosynthetic peptidoglycan transglycosylase-like"/>
    <property type="match status" value="1"/>
</dbReference>
<evidence type="ECO:0000256" key="5">
    <source>
        <dbReference type="ARBA" id="ARBA00022475"/>
    </source>
</evidence>
<keyword evidence="13" id="KW-0472">Membrane</keyword>
<dbReference type="SUPFAM" id="SSF56601">
    <property type="entry name" value="beta-lactamase/transpeptidase-like"/>
    <property type="match status" value="1"/>
</dbReference>
<dbReference type="NCBIfam" id="TIGR02074">
    <property type="entry name" value="PBP_1a_fam"/>
    <property type="match status" value="1"/>
</dbReference>
<gene>
    <name evidence="20" type="ORF">TDIS_1140</name>
</gene>
<organism evidence="20 21">
    <name type="scientific">Thermosulfurimonas dismutans</name>
    <dbReference type="NCBI Taxonomy" id="999894"/>
    <lineage>
        <taxon>Bacteria</taxon>
        <taxon>Pseudomonadati</taxon>
        <taxon>Thermodesulfobacteriota</taxon>
        <taxon>Thermodesulfobacteria</taxon>
        <taxon>Thermodesulfobacteriales</taxon>
        <taxon>Thermodesulfobacteriaceae</taxon>
        <taxon>Thermosulfurimonas</taxon>
    </lineage>
</organism>
<comment type="catalytic activity">
    <reaction evidence="17">
        <text>[GlcNAc-(1-&gt;4)-Mur2Ac(oyl-L-Ala-gamma-D-Glu-L-Lys-D-Ala-D-Ala)](n)-di-trans,octa-cis-undecaprenyl diphosphate + beta-D-GlcNAc-(1-&gt;4)-Mur2Ac(oyl-L-Ala-gamma-D-Glu-L-Lys-D-Ala-D-Ala)-di-trans,octa-cis-undecaprenyl diphosphate = [GlcNAc-(1-&gt;4)-Mur2Ac(oyl-L-Ala-gamma-D-Glu-L-Lys-D-Ala-D-Ala)](n+1)-di-trans,octa-cis-undecaprenyl diphosphate + di-trans,octa-cis-undecaprenyl diphosphate + H(+)</text>
        <dbReference type="Rhea" id="RHEA:23708"/>
        <dbReference type="Rhea" id="RHEA-COMP:9602"/>
        <dbReference type="Rhea" id="RHEA-COMP:9603"/>
        <dbReference type="ChEBI" id="CHEBI:15378"/>
        <dbReference type="ChEBI" id="CHEBI:58405"/>
        <dbReference type="ChEBI" id="CHEBI:60033"/>
        <dbReference type="ChEBI" id="CHEBI:78435"/>
        <dbReference type="EC" id="2.4.99.28"/>
    </reaction>
</comment>
<comment type="catalytic activity">
    <reaction evidence="16">
        <text>Preferential cleavage: (Ac)2-L-Lys-D-Ala-|-D-Ala. Also transpeptidation of peptidyl-alanyl moieties that are N-acyl substituents of D-alanine.</text>
        <dbReference type="EC" id="3.4.16.4"/>
    </reaction>
</comment>
<dbReference type="InterPro" id="IPR001264">
    <property type="entry name" value="Glyco_trans_51"/>
</dbReference>
<evidence type="ECO:0000256" key="13">
    <source>
        <dbReference type="ARBA" id="ARBA00023136"/>
    </source>
</evidence>
<dbReference type="PANTHER" id="PTHR32282:SF11">
    <property type="entry name" value="PENICILLIN-BINDING PROTEIN 1B"/>
    <property type="match status" value="1"/>
</dbReference>
<dbReference type="InterPro" id="IPR050396">
    <property type="entry name" value="Glycosyltr_51/Transpeptidase"/>
</dbReference>
<evidence type="ECO:0000256" key="3">
    <source>
        <dbReference type="ARBA" id="ARBA00007090"/>
    </source>
</evidence>
<evidence type="ECO:0000256" key="2">
    <source>
        <dbReference type="ARBA" id="ARBA00004752"/>
    </source>
</evidence>
<keyword evidence="14" id="KW-0511">Multifunctional enzyme</keyword>
<reference evidence="20 21" key="1">
    <citation type="submission" date="2016-04" db="EMBL/GenBank/DDBJ databases">
        <title>Genome analysis of Thermosulfurimonas dismutans, the first thermophilic sulfur-disproportionating bacterium of the phylum Thermodesulfobacteria.</title>
        <authorList>
            <person name="Mardanov A.V."/>
            <person name="Beletsky A.V."/>
            <person name="Kadnikov V.V."/>
            <person name="Slobodkin A.I."/>
            <person name="Ravin N.V."/>
        </authorList>
    </citation>
    <scope>NUCLEOTIDE SEQUENCE [LARGE SCALE GENOMIC DNA]</scope>
    <source>
        <strain evidence="20 21">S95</strain>
    </source>
</reference>
<evidence type="ECO:0000259" key="19">
    <source>
        <dbReference type="Pfam" id="PF00912"/>
    </source>
</evidence>
<dbReference type="Pfam" id="PF00912">
    <property type="entry name" value="Transgly"/>
    <property type="match status" value="1"/>
</dbReference>
<evidence type="ECO:0000256" key="4">
    <source>
        <dbReference type="ARBA" id="ARBA00007739"/>
    </source>
</evidence>
<dbReference type="PANTHER" id="PTHR32282">
    <property type="entry name" value="BINDING PROTEIN TRANSPEPTIDASE, PUTATIVE-RELATED"/>
    <property type="match status" value="1"/>
</dbReference>
<comment type="caution">
    <text evidence="20">The sequence shown here is derived from an EMBL/GenBank/DDBJ whole genome shotgun (WGS) entry which is preliminary data.</text>
</comment>
<dbReference type="GO" id="GO:0008955">
    <property type="term" value="F:peptidoglycan glycosyltransferase activity"/>
    <property type="evidence" value="ECO:0007669"/>
    <property type="project" value="UniProtKB-EC"/>
</dbReference>
<evidence type="ECO:0000256" key="17">
    <source>
        <dbReference type="ARBA" id="ARBA00049902"/>
    </source>
</evidence>
<dbReference type="Proteomes" id="UP000078390">
    <property type="component" value="Unassembled WGS sequence"/>
</dbReference>
<keyword evidence="9" id="KW-0808">Transferase</keyword>
<dbReference type="GO" id="GO:0008360">
    <property type="term" value="P:regulation of cell shape"/>
    <property type="evidence" value="ECO:0007669"/>
    <property type="project" value="UniProtKB-KW"/>
</dbReference>
<protein>
    <submittedName>
        <fullName evidence="20">Multimodular transpeptidase-transglycosylase</fullName>
    </submittedName>
</protein>
<evidence type="ECO:0000313" key="20">
    <source>
        <dbReference type="EMBL" id="OAQ20851.1"/>
    </source>
</evidence>
<keyword evidence="11" id="KW-0133">Cell shape</keyword>
<evidence type="ECO:0000256" key="10">
    <source>
        <dbReference type="ARBA" id="ARBA00022801"/>
    </source>
</evidence>
<evidence type="ECO:0000259" key="18">
    <source>
        <dbReference type="Pfam" id="PF00905"/>
    </source>
</evidence>
<evidence type="ECO:0000313" key="21">
    <source>
        <dbReference type="Proteomes" id="UP000078390"/>
    </source>
</evidence>
<evidence type="ECO:0000256" key="14">
    <source>
        <dbReference type="ARBA" id="ARBA00023268"/>
    </source>
</evidence>
<evidence type="ECO:0000256" key="11">
    <source>
        <dbReference type="ARBA" id="ARBA00022960"/>
    </source>
</evidence>
<evidence type="ECO:0000256" key="1">
    <source>
        <dbReference type="ARBA" id="ARBA00004236"/>
    </source>
</evidence>
<dbReference type="GO" id="GO:0071555">
    <property type="term" value="P:cell wall organization"/>
    <property type="evidence" value="ECO:0007669"/>
    <property type="project" value="UniProtKB-KW"/>
</dbReference>
<keyword evidence="12" id="KW-0573">Peptidoglycan synthesis</keyword>
<keyword evidence="5" id="KW-1003">Cell membrane</keyword>
<feature type="domain" description="Penicillin-binding protein transpeptidase" evidence="18">
    <location>
        <begin position="219"/>
        <end position="457"/>
    </location>
</feature>
<comment type="similarity">
    <text evidence="3">In the C-terminal section; belongs to the transpeptidase family.</text>
</comment>
<dbReference type="SUPFAM" id="SSF53955">
    <property type="entry name" value="Lysozyme-like"/>
    <property type="match status" value="1"/>
</dbReference>
<evidence type="ECO:0000256" key="8">
    <source>
        <dbReference type="ARBA" id="ARBA00022676"/>
    </source>
</evidence>
<evidence type="ECO:0000256" key="16">
    <source>
        <dbReference type="ARBA" id="ARBA00034000"/>
    </source>
</evidence>
<dbReference type="GO" id="GO:0009002">
    <property type="term" value="F:serine-type D-Ala-D-Ala carboxypeptidase activity"/>
    <property type="evidence" value="ECO:0007669"/>
    <property type="project" value="UniProtKB-EC"/>
</dbReference>
<dbReference type="InterPro" id="IPR036950">
    <property type="entry name" value="PBP_transglycosylase"/>
</dbReference>
<keyword evidence="7" id="KW-0645">Protease</keyword>
<comment type="subcellular location">
    <subcellularLocation>
        <location evidence="1">Cell membrane</location>
    </subcellularLocation>
</comment>
<proteinExistence type="inferred from homology"/>
<dbReference type="EMBL" id="LWLG01000006">
    <property type="protein sequence ID" value="OAQ20851.1"/>
    <property type="molecule type" value="Genomic_DNA"/>
</dbReference>
<dbReference type="GO" id="GO:0030288">
    <property type="term" value="C:outer membrane-bounded periplasmic space"/>
    <property type="evidence" value="ECO:0007669"/>
    <property type="project" value="TreeGrafter"/>
</dbReference>
<dbReference type="PATRIC" id="fig|999894.6.peg.1134"/>
<dbReference type="GO" id="GO:0008658">
    <property type="term" value="F:penicillin binding"/>
    <property type="evidence" value="ECO:0007669"/>
    <property type="project" value="InterPro"/>
</dbReference>
<dbReference type="Gene3D" id="3.40.710.10">
    <property type="entry name" value="DD-peptidase/beta-lactamase superfamily"/>
    <property type="match status" value="1"/>
</dbReference>